<evidence type="ECO:0000256" key="1">
    <source>
        <dbReference type="SAM" id="MobiDB-lite"/>
    </source>
</evidence>
<keyword evidence="3" id="KW-1185">Reference proteome</keyword>
<comment type="caution">
    <text evidence="2">The sequence shown here is derived from an EMBL/GenBank/DDBJ whole genome shotgun (WGS) entry which is preliminary data.</text>
</comment>
<accession>A0AAN6PRP7</accession>
<feature type="compositionally biased region" description="Basic and acidic residues" evidence="1">
    <location>
        <begin position="75"/>
        <end position="93"/>
    </location>
</feature>
<feature type="compositionally biased region" description="Basic residues" evidence="1">
    <location>
        <begin position="94"/>
        <end position="110"/>
    </location>
</feature>
<reference evidence="2" key="1">
    <citation type="journal article" date="2023" name="Mol. Phylogenet. Evol.">
        <title>Genome-scale phylogeny and comparative genomics of the fungal order Sordariales.</title>
        <authorList>
            <person name="Hensen N."/>
            <person name="Bonometti L."/>
            <person name="Westerberg I."/>
            <person name="Brannstrom I.O."/>
            <person name="Guillou S."/>
            <person name="Cros-Aarteil S."/>
            <person name="Calhoun S."/>
            <person name="Haridas S."/>
            <person name="Kuo A."/>
            <person name="Mondo S."/>
            <person name="Pangilinan J."/>
            <person name="Riley R."/>
            <person name="LaButti K."/>
            <person name="Andreopoulos B."/>
            <person name="Lipzen A."/>
            <person name="Chen C."/>
            <person name="Yan M."/>
            <person name="Daum C."/>
            <person name="Ng V."/>
            <person name="Clum A."/>
            <person name="Steindorff A."/>
            <person name="Ohm R.A."/>
            <person name="Martin F."/>
            <person name="Silar P."/>
            <person name="Natvig D.O."/>
            <person name="Lalanne C."/>
            <person name="Gautier V."/>
            <person name="Ament-Velasquez S.L."/>
            <person name="Kruys A."/>
            <person name="Hutchinson M.I."/>
            <person name="Powell A.J."/>
            <person name="Barry K."/>
            <person name="Miller A.N."/>
            <person name="Grigoriev I.V."/>
            <person name="Debuchy R."/>
            <person name="Gladieux P."/>
            <person name="Hiltunen Thoren M."/>
            <person name="Johannesson H."/>
        </authorList>
    </citation>
    <scope>NUCLEOTIDE SEQUENCE</scope>
    <source>
        <strain evidence="2">CBS 757.83</strain>
    </source>
</reference>
<name>A0AAN6PRP7_9PEZI</name>
<dbReference type="EMBL" id="MU863700">
    <property type="protein sequence ID" value="KAK4096714.1"/>
    <property type="molecule type" value="Genomic_DNA"/>
</dbReference>
<proteinExistence type="predicted"/>
<feature type="region of interest" description="Disordered" evidence="1">
    <location>
        <begin position="75"/>
        <end position="160"/>
    </location>
</feature>
<reference evidence="2" key="2">
    <citation type="submission" date="2023-05" db="EMBL/GenBank/DDBJ databases">
        <authorList>
            <consortium name="Lawrence Berkeley National Laboratory"/>
            <person name="Steindorff A."/>
            <person name="Hensen N."/>
            <person name="Bonometti L."/>
            <person name="Westerberg I."/>
            <person name="Brannstrom I.O."/>
            <person name="Guillou S."/>
            <person name="Cros-Aarteil S."/>
            <person name="Calhoun S."/>
            <person name="Haridas S."/>
            <person name="Kuo A."/>
            <person name="Mondo S."/>
            <person name="Pangilinan J."/>
            <person name="Riley R."/>
            <person name="Labutti K."/>
            <person name="Andreopoulos B."/>
            <person name="Lipzen A."/>
            <person name="Chen C."/>
            <person name="Yanf M."/>
            <person name="Daum C."/>
            <person name="Ng V."/>
            <person name="Clum A."/>
            <person name="Ohm R."/>
            <person name="Martin F."/>
            <person name="Silar P."/>
            <person name="Natvig D."/>
            <person name="Lalanne C."/>
            <person name="Gautier V."/>
            <person name="Ament-Velasquez S.L."/>
            <person name="Kruys A."/>
            <person name="Hutchinson M.I."/>
            <person name="Powell A.J."/>
            <person name="Barry K."/>
            <person name="Miller A.N."/>
            <person name="Grigoriev I.V."/>
            <person name="Debuchy R."/>
            <person name="Gladieux P."/>
            <person name="Thoren M.H."/>
            <person name="Johannesson H."/>
        </authorList>
    </citation>
    <scope>NUCLEOTIDE SEQUENCE</scope>
    <source>
        <strain evidence="2">CBS 757.83</strain>
    </source>
</reference>
<evidence type="ECO:0000313" key="3">
    <source>
        <dbReference type="Proteomes" id="UP001305647"/>
    </source>
</evidence>
<dbReference type="Proteomes" id="UP001305647">
    <property type="component" value="Unassembled WGS sequence"/>
</dbReference>
<organism evidence="2 3">
    <name type="scientific">Parathielavia hyrcaniae</name>
    <dbReference type="NCBI Taxonomy" id="113614"/>
    <lineage>
        <taxon>Eukaryota</taxon>
        <taxon>Fungi</taxon>
        <taxon>Dikarya</taxon>
        <taxon>Ascomycota</taxon>
        <taxon>Pezizomycotina</taxon>
        <taxon>Sordariomycetes</taxon>
        <taxon>Sordariomycetidae</taxon>
        <taxon>Sordariales</taxon>
        <taxon>Chaetomiaceae</taxon>
        <taxon>Parathielavia</taxon>
    </lineage>
</organism>
<feature type="compositionally biased region" description="Basic and acidic residues" evidence="1">
    <location>
        <begin position="111"/>
        <end position="120"/>
    </location>
</feature>
<dbReference type="AlphaFoldDB" id="A0AAN6PRP7"/>
<feature type="compositionally biased region" description="Polar residues" evidence="1">
    <location>
        <begin position="143"/>
        <end position="160"/>
    </location>
</feature>
<gene>
    <name evidence="2" type="ORF">N658DRAFT_335078</name>
</gene>
<evidence type="ECO:0000313" key="2">
    <source>
        <dbReference type="EMBL" id="KAK4096714.1"/>
    </source>
</evidence>
<sequence length="160" mass="18055">MKLFPDAPQHTEHSSNALEPLHSTIKQPPNCQNVLSFLFFPKLSVLVESSPACCNIHLGPLHYTKLPSSVVNCREGLRRQRGGETPTKSEKPSHRARHHGSARHRRHRPVERRARYRDQPVELTEQLLSSSRGQPRTKRLALSTRQRSNTRAVSFSGTGG</sequence>
<protein>
    <submittedName>
        <fullName evidence="2">Uncharacterized protein</fullName>
    </submittedName>
</protein>